<evidence type="ECO:0000313" key="1">
    <source>
        <dbReference type="EMBL" id="RIJ47971.1"/>
    </source>
</evidence>
<evidence type="ECO:0000313" key="2">
    <source>
        <dbReference type="Proteomes" id="UP000265926"/>
    </source>
</evidence>
<keyword evidence="2" id="KW-1185">Reference proteome</keyword>
<dbReference type="EMBL" id="QWGR01000006">
    <property type="protein sequence ID" value="RIJ47971.1"/>
    <property type="molecule type" value="Genomic_DNA"/>
</dbReference>
<reference evidence="1 2" key="1">
    <citation type="submission" date="2018-08" db="EMBL/GenBank/DDBJ databases">
        <title>Pallidiluteibacterium maritimus gen. nov., sp. nov., isolated from coastal sediment.</title>
        <authorList>
            <person name="Zhou L.Y."/>
        </authorList>
    </citation>
    <scope>NUCLEOTIDE SEQUENCE [LARGE SCALE GENOMIC DNA]</scope>
    <source>
        <strain evidence="1 2">XSD2</strain>
    </source>
</reference>
<dbReference type="InterPro" id="IPR019734">
    <property type="entry name" value="TPR_rpt"/>
</dbReference>
<gene>
    <name evidence="1" type="ORF">D1614_12685</name>
</gene>
<dbReference type="SMART" id="SM00028">
    <property type="entry name" value="TPR"/>
    <property type="match status" value="2"/>
</dbReference>
<dbReference type="AlphaFoldDB" id="A0A399T1F9"/>
<dbReference type="SUPFAM" id="SSF48452">
    <property type="entry name" value="TPR-like"/>
    <property type="match status" value="1"/>
</dbReference>
<sequence>MVANGQSPQEQELGDLYRSGKLDQVINKANEFLKSDPENLTYHLVLGRALTDIGNYKEAITPLQFVRERDSSWKKAWALGYLGTCYYMLSDYEKSESALRSCIDLNATENATKFSSRSIAIFRYDEFFKSWTIKESKNIRFHFQNMNEEEIKQYVELRENAFNEINQFFESTLPKKVDFFVWNSRDDAKRILHNDLGFANPTLCIIHSYFKQTEGHELTHVISNYTSAIAEKTNFINEGTAVCFDQSGQDRLKRIKNWIKANDQKIEIKDYWKNGKEYSYEILYPLAGLFVQELIEKYGKEKFLEFFKDQTYENAQLVYGKELFMFIKEFENKINT</sequence>
<dbReference type="Proteomes" id="UP000265926">
    <property type="component" value="Unassembled WGS sequence"/>
</dbReference>
<protein>
    <submittedName>
        <fullName evidence="1">Tetratricopeptide repeat protein</fullName>
    </submittedName>
</protein>
<organism evidence="1 2">
    <name type="scientific">Maribellus luteus</name>
    <dbReference type="NCBI Taxonomy" id="2305463"/>
    <lineage>
        <taxon>Bacteria</taxon>
        <taxon>Pseudomonadati</taxon>
        <taxon>Bacteroidota</taxon>
        <taxon>Bacteroidia</taxon>
        <taxon>Marinilabiliales</taxon>
        <taxon>Prolixibacteraceae</taxon>
        <taxon>Maribellus</taxon>
    </lineage>
</organism>
<comment type="caution">
    <text evidence="1">The sequence shown here is derived from an EMBL/GenBank/DDBJ whole genome shotgun (WGS) entry which is preliminary data.</text>
</comment>
<accession>A0A399T1F9</accession>
<name>A0A399T1F9_9BACT</name>
<proteinExistence type="predicted"/>
<dbReference type="Gene3D" id="1.25.40.10">
    <property type="entry name" value="Tetratricopeptide repeat domain"/>
    <property type="match status" value="1"/>
</dbReference>
<dbReference type="InterPro" id="IPR011990">
    <property type="entry name" value="TPR-like_helical_dom_sf"/>
</dbReference>